<evidence type="ECO:0000313" key="3">
    <source>
        <dbReference type="Proteomes" id="UP001142055"/>
    </source>
</evidence>
<feature type="region of interest" description="Disordered" evidence="1">
    <location>
        <begin position="211"/>
        <end position="243"/>
    </location>
</feature>
<gene>
    <name evidence="2" type="ORF">RDWZM_005257</name>
</gene>
<feature type="compositionally biased region" description="Basic and acidic residues" evidence="1">
    <location>
        <begin position="221"/>
        <end position="243"/>
    </location>
</feature>
<sequence length="243" mass="27632">MVIELNFAIQSWMFGNFCADDLQGHEDQVVPDIRPSERRRPRLSPVCRFRPIRLMNLRMQNGDFTEHRYHRRLRRIVSSVSVDGSINAETGNSIIVNDMSNADDRIVPEAGDYVDRNQTQTIDSIRRAQTPPPISIIHSLPEIGSEIRPQWGRFPWVLNPSTSIVVPSEPSPIEHATIPSSIIENGPNMSVSQSSLDTITNDQVVPDIDHHKTKIPNQGGKDCKKMRLHEPPNDEYTYHNEPD</sequence>
<reference evidence="2" key="1">
    <citation type="submission" date="2022-12" db="EMBL/GenBank/DDBJ databases">
        <title>Genome assemblies of Blomia tropicalis.</title>
        <authorList>
            <person name="Cui Y."/>
        </authorList>
    </citation>
    <scope>NUCLEOTIDE SEQUENCE</scope>
    <source>
        <tissue evidence="2">Adult mites</tissue>
    </source>
</reference>
<dbReference type="AlphaFoldDB" id="A0A9Q0RMG1"/>
<name>A0A9Q0RMG1_BLOTA</name>
<comment type="caution">
    <text evidence="2">The sequence shown here is derived from an EMBL/GenBank/DDBJ whole genome shotgun (WGS) entry which is preliminary data.</text>
</comment>
<dbReference type="EMBL" id="JAPWDV010000002">
    <property type="protein sequence ID" value="KAJ6219445.1"/>
    <property type="molecule type" value="Genomic_DNA"/>
</dbReference>
<keyword evidence="3" id="KW-1185">Reference proteome</keyword>
<accession>A0A9Q0RMG1</accession>
<evidence type="ECO:0000313" key="2">
    <source>
        <dbReference type="EMBL" id="KAJ6219445.1"/>
    </source>
</evidence>
<organism evidence="2 3">
    <name type="scientific">Blomia tropicalis</name>
    <name type="common">Mite</name>
    <dbReference type="NCBI Taxonomy" id="40697"/>
    <lineage>
        <taxon>Eukaryota</taxon>
        <taxon>Metazoa</taxon>
        <taxon>Ecdysozoa</taxon>
        <taxon>Arthropoda</taxon>
        <taxon>Chelicerata</taxon>
        <taxon>Arachnida</taxon>
        <taxon>Acari</taxon>
        <taxon>Acariformes</taxon>
        <taxon>Sarcoptiformes</taxon>
        <taxon>Astigmata</taxon>
        <taxon>Glycyphagoidea</taxon>
        <taxon>Echimyopodidae</taxon>
        <taxon>Blomia</taxon>
    </lineage>
</organism>
<protein>
    <submittedName>
        <fullName evidence="2">Uncharacterized protein</fullName>
    </submittedName>
</protein>
<evidence type="ECO:0000256" key="1">
    <source>
        <dbReference type="SAM" id="MobiDB-lite"/>
    </source>
</evidence>
<proteinExistence type="predicted"/>
<dbReference type="Proteomes" id="UP001142055">
    <property type="component" value="Chromosome 2"/>
</dbReference>